<sequence>MADEHYEWLDKDAAEKLLRGEPVVPVGDGARTDAFRLAEALGAAREGRRPPAGELPGEEVVLAAFRRAGHGTGGDRLAGRAAGDALPGRPGLLPAVHLGAAPAGPPRRPRWSRPLRFGLVASLAGCALGGVAVAAGTGVFGGTLGGWGSPAPATSVSAAATPGPLMSDGPVGEPSSPADPPPPDRPEASSAPETRESGGSEEPDEAHTEGSGREPGDDRPGDRDRPDDDGLESTSGSGDDHGGHHAASGSSGGSGSGGSGGSGGGDTDSGDWYDQAVKACKAFRDGTLDDRSRRRLIRFAKGEENLERFCDRLLDGNGGSGGHGGSGGSGGGNGSGGSGGDDGDDGPGGDGSRPPVSFHPVPRSALAPDASTATGPDAGSRAVPEPAGDAPASVRAR</sequence>
<feature type="compositionally biased region" description="Basic and acidic residues" evidence="1">
    <location>
        <begin position="205"/>
        <end position="228"/>
    </location>
</feature>
<dbReference type="RefSeq" id="WP_083193186.1">
    <property type="nucleotide sequence ID" value="NZ_CP020570.1"/>
</dbReference>
<protein>
    <recommendedName>
        <fullName evidence="5">Extensin</fullName>
    </recommendedName>
</protein>
<feature type="transmembrane region" description="Helical" evidence="2">
    <location>
        <begin position="117"/>
        <end position="140"/>
    </location>
</feature>
<keyword evidence="2" id="KW-0812">Transmembrane</keyword>
<evidence type="ECO:0000256" key="2">
    <source>
        <dbReference type="SAM" id="Phobius"/>
    </source>
</evidence>
<feature type="region of interest" description="Disordered" evidence="1">
    <location>
        <begin position="155"/>
        <end position="272"/>
    </location>
</feature>
<feature type="compositionally biased region" description="Gly residues" evidence="1">
    <location>
        <begin position="250"/>
        <end position="267"/>
    </location>
</feature>
<evidence type="ECO:0000313" key="3">
    <source>
        <dbReference type="EMBL" id="ARF63875.1"/>
    </source>
</evidence>
<feature type="region of interest" description="Disordered" evidence="1">
    <location>
        <begin position="312"/>
        <end position="397"/>
    </location>
</feature>
<dbReference type="OrthoDB" id="4338553at2"/>
<organism evidence="3 4">
    <name type="scientific">Streptomyces violaceoruber</name>
    <dbReference type="NCBI Taxonomy" id="1935"/>
    <lineage>
        <taxon>Bacteria</taxon>
        <taxon>Bacillati</taxon>
        <taxon>Actinomycetota</taxon>
        <taxon>Actinomycetes</taxon>
        <taxon>Kitasatosporales</taxon>
        <taxon>Streptomycetaceae</taxon>
        <taxon>Streptomyces</taxon>
        <taxon>Streptomyces violaceoruber group</taxon>
    </lineage>
</organism>
<gene>
    <name evidence="3" type="ORF">B1H20_22705</name>
</gene>
<accession>A0A1V0UF56</accession>
<name>A0A1V0UF56_STRVN</name>
<dbReference type="EMBL" id="CP020570">
    <property type="protein sequence ID" value="ARF63875.1"/>
    <property type="molecule type" value="Genomic_DNA"/>
</dbReference>
<feature type="compositionally biased region" description="Gly residues" evidence="1">
    <location>
        <begin position="316"/>
        <end position="340"/>
    </location>
</feature>
<feature type="compositionally biased region" description="Basic and acidic residues" evidence="1">
    <location>
        <begin position="182"/>
        <end position="198"/>
    </location>
</feature>
<dbReference type="KEGG" id="svu:B1H20_22705"/>
<keyword evidence="2" id="KW-1133">Transmembrane helix</keyword>
<evidence type="ECO:0000313" key="4">
    <source>
        <dbReference type="Proteomes" id="UP000192445"/>
    </source>
</evidence>
<feature type="compositionally biased region" description="Low complexity" evidence="1">
    <location>
        <begin position="155"/>
        <end position="164"/>
    </location>
</feature>
<keyword evidence="2" id="KW-0472">Membrane</keyword>
<evidence type="ECO:0000256" key="1">
    <source>
        <dbReference type="SAM" id="MobiDB-lite"/>
    </source>
</evidence>
<dbReference type="AlphaFoldDB" id="A0A1V0UF56"/>
<dbReference type="Proteomes" id="UP000192445">
    <property type="component" value="Chromosome"/>
</dbReference>
<evidence type="ECO:0008006" key="5">
    <source>
        <dbReference type="Google" id="ProtNLM"/>
    </source>
</evidence>
<reference evidence="3 4" key="1">
    <citation type="submission" date="2017-03" db="EMBL/GenBank/DDBJ databases">
        <title>Complete Genome Sequence of a natural compounds producer, Streptomyces violaceus S21.</title>
        <authorList>
            <person name="Zhong C."/>
            <person name="Zhao Z."/>
            <person name="Fu J."/>
            <person name="Zong G."/>
            <person name="Qin R."/>
            <person name="Cao G."/>
        </authorList>
    </citation>
    <scope>NUCLEOTIDE SEQUENCE [LARGE SCALE GENOMIC DNA]</scope>
    <source>
        <strain evidence="3 4">S21</strain>
    </source>
</reference>
<proteinExistence type="predicted"/>